<feature type="transmembrane region" description="Helical" evidence="1">
    <location>
        <begin position="7"/>
        <end position="25"/>
    </location>
</feature>
<proteinExistence type="predicted"/>
<sequence length="56" mass="6228">MKDITLSCLVIVLAAIAGVVLYGLIKKRNMWGWIIAYWAVLTLKNIADFIFMVLGG</sequence>
<feature type="transmembrane region" description="Helical" evidence="1">
    <location>
        <begin position="31"/>
        <end position="54"/>
    </location>
</feature>
<evidence type="ECO:0000313" key="2">
    <source>
        <dbReference type="EMBL" id="DAD78140.1"/>
    </source>
</evidence>
<reference evidence="2" key="1">
    <citation type="journal article" date="2021" name="Proc. Natl. Acad. Sci. U.S.A.">
        <title>A Catalog of Tens of Thousands of Viruses from Human Metagenomes Reveals Hidden Associations with Chronic Diseases.</title>
        <authorList>
            <person name="Tisza M.J."/>
            <person name="Buck C.B."/>
        </authorList>
    </citation>
    <scope>NUCLEOTIDE SEQUENCE</scope>
    <source>
        <strain evidence="2">Ctrgt10</strain>
    </source>
</reference>
<accession>A0A8S5M7E6</accession>
<organism evidence="2">
    <name type="scientific">Siphoviridae sp. ctrgt10</name>
    <dbReference type="NCBI Taxonomy" id="2826479"/>
    <lineage>
        <taxon>Viruses</taxon>
        <taxon>Duplodnaviria</taxon>
        <taxon>Heunggongvirae</taxon>
        <taxon>Uroviricota</taxon>
        <taxon>Caudoviricetes</taxon>
    </lineage>
</organism>
<keyword evidence="1" id="KW-1133">Transmembrane helix</keyword>
<dbReference type="EMBL" id="BK014839">
    <property type="protein sequence ID" value="DAD78140.1"/>
    <property type="molecule type" value="Genomic_DNA"/>
</dbReference>
<protein>
    <submittedName>
        <fullName evidence="2">Uncharacterized protein</fullName>
    </submittedName>
</protein>
<evidence type="ECO:0000256" key="1">
    <source>
        <dbReference type="SAM" id="Phobius"/>
    </source>
</evidence>
<keyword evidence="1" id="KW-0812">Transmembrane</keyword>
<name>A0A8S5M7E6_9CAUD</name>
<keyword evidence="1" id="KW-0472">Membrane</keyword>